<gene>
    <name evidence="1" type="ORF">GGQ99_002306</name>
</gene>
<dbReference type="RefSeq" id="WP_108606580.1">
    <property type="nucleotide sequence ID" value="NZ_BAAAVZ010000002.1"/>
</dbReference>
<accession>A0ABR6L3F1</accession>
<name>A0ABR6L3F1_9HYPH</name>
<dbReference type="Proteomes" id="UP000539538">
    <property type="component" value="Unassembled WGS sequence"/>
</dbReference>
<evidence type="ECO:0000313" key="1">
    <source>
        <dbReference type="EMBL" id="MBB4650551.1"/>
    </source>
</evidence>
<keyword evidence="2" id="KW-1185">Reference proteome</keyword>
<sequence>MSRKRKQEIEIIDPPLPGYGRLPYSMHNALVLAVSIAATMEGAHLKCQRRECRNFGRCRASPTEFGRAGFCPVPLSRAADRRIEGMLLFVLQLANGWR</sequence>
<dbReference type="EMBL" id="JACHOT010000002">
    <property type="protein sequence ID" value="MBB4650551.1"/>
    <property type="molecule type" value="Genomic_DNA"/>
</dbReference>
<organism evidence="1 2">
    <name type="scientific">Aminobacter niigataensis</name>
    <dbReference type="NCBI Taxonomy" id="83265"/>
    <lineage>
        <taxon>Bacteria</taxon>
        <taxon>Pseudomonadati</taxon>
        <taxon>Pseudomonadota</taxon>
        <taxon>Alphaproteobacteria</taxon>
        <taxon>Hyphomicrobiales</taxon>
        <taxon>Phyllobacteriaceae</taxon>
        <taxon>Aminobacter</taxon>
    </lineage>
</organism>
<proteinExistence type="predicted"/>
<reference evidence="1 2" key="1">
    <citation type="submission" date="2020-08" db="EMBL/GenBank/DDBJ databases">
        <title>Genomic Encyclopedia of Type Strains, Phase IV (KMG-IV): sequencing the most valuable type-strain genomes for metagenomic binning, comparative biology and taxonomic classification.</title>
        <authorList>
            <person name="Goeker M."/>
        </authorList>
    </citation>
    <scope>NUCLEOTIDE SEQUENCE [LARGE SCALE GENOMIC DNA]</scope>
    <source>
        <strain evidence="1 2">DSM 7050</strain>
    </source>
</reference>
<comment type="caution">
    <text evidence="1">The sequence shown here is derived from an EMBL/GenBank/DDBJ whole genome shotgun (WGS) entry which is preliminary data.</text>
</comment>
<protein>
    <submittedName>
        <fullName evidence="1">Uncharacterized protein</fullName>
    </submittedName>
</protein>
<evidence type="ECO:0000313" key="2">
    <source>
        <dbReference type="Proteomes" id="UP000539538"/>
    </source>
</evidence>